<reference evidence="2 3" key="1">
    <citation type="submission" date="2019-05" db="EMBL/GenBank/DDBJ databases">
        <title>Emergence of the Ug99 lineage of the wheat stem rust pathogen through somatic hybridization.</title>
        <authorList>
            <person name="Li F."/>
            <person name="Upadhyaya N.M."/>
            <person name="Sperschneider J."/>
            <person name="Matny O."/>
            <person name="Nguyen-Phuc H."/>
            <person name="Mago R."/>
            <person name="Raley C."/>
            <person name="Miller M.E."/>
            <person name="Silverstein K.A.T."/>
            <person name="Henningsen E."/>
            <person name="Hirsch C.D."/>
            <person name="Visser B."/>
            <person name="Pretorius Z.A."/>
            <person name="Steffenson B.J."/>
            <person name="Schwessinger B."/>
            <person name="Dodds P.N."/>
            <person name="Figueroa M."/>
        </authorList>
    </citation>
    <scope>NUCLEOTIDE SEQUENCE [LARGE SCALE GENOMIC DNA]</scope>
    <source>
        <strain evidence="2 3">Ug99</strain>
    </source>
</reference>
<sequence length="72" mass="8000">MLMRQSRRWRSRSCLITGTVRPISVSATDTSVAAGPRRHPPDVQKCPFPQKRTPTSSVPHPLPPKDAPSIQE</sequence>
<protein>
    <submittedName>
        <fullName evidence="2">Uncharacterized protein</fullName>
    </submittedName>
</protein>
<comment type="caution">
    <text evidence="2">The sequence shown here is derived from an EMBL/GenBank/DDBJ whole genome shotgun (WGS) entry which is preliminary data.</text>
</comment>
<dbReference type="AlphaFoldDB" id="A0A5B0NNZ4"/>
<feature type="region of interest" description="Disordered" evidence="1">
    <location>
        <begin position="27"/>
        <end position="72"/>
    </location>
</feature>
<proteinExistence type="predicted"/>
<evidence type="ECO:0000256" key="1">
    <source>
        <dbReference type="SAM" id="MobiDB-lite"/>
    </source>
</evidence>
<organism evidence="2 3">
    <name type="scientific">Puccinia graminis f. sp. tritici</name>
    <dbReference type="NCBI Taxonomy" id="56615"/>
    <lineage>
        <taxon>Eukaryota</taxon>
        <taxon>Fungi</taxon>
        <taxon>Dikarya</taxon>
        <taxon>Basidiomycota</taxon>
        <taxon>Pucciniomycotina</taxon>
        <taxon>Pucciniomycetes</taxon>
        <taxon>Pucciniales</taxon>
        <taxon>Pucciniaceae</taxon>
        <taxon>Puccinia</taxon>
    </lineage>
</organism>
<gene>
    <name evidence="2" type="ORF">PGTUg99_002080</name>
</gene>
<dbReference type="EMBL" id="VDEP01000402">
    <property type="protein sequence ID" value="KAA1090256.1"/>
    <property type="molecule type" value="Genomic_DNA"/>
</dbReference>
<name>A0A5B0NNZ4_PUCGR</name>
<accession>A0A5B0NNZ4</accession>
<evidence type="ECO:0000313" key="2">
    <source>
        <dbReference type="EMBL" id="KAA1090256.1"/>
    </source>
</evidence>
<evidence type="ECO:0000313" key="3">
    <source>
        <dbReference type="Proteomes" id="UP000325313"/>
    </source>
</evidence>
<dbReference type="Proteomes" id="UP000325313">
    <property type="component" value="Unassembled WGS sequence"/>
</dbReference>